<dbReference type="EMBL" id="HG725582">
    <property type="protein sequence ID" value="CDJ68666.1"/>
    <property type="molecule type" value="Genomic_DNA"/>
</dbReference>
<reference evidence="2" key="2">
    <citation type="submission" date="2013-10" db="EMBL/GenBank/DDBJ databases">
        <authorList>
            <person name="Aslett M."/>
        </authorList>
    </citation>
    <scope>NUCLEOTIDE SEQUENCE [LARGE SCALE GENOMIC DNA]</scope>
    <source>
        <strain evidence="2">Houghton</strain>
    </source>
</reference>
<evidence type="ECO:0000313" key="3">
    <source>
        <dbReference type="Proteomes" id="UP000030754"/>
    </source>
</evidence>
<dbReference type="RefSeq" id="XP_013437133.1">
    <property type="nucleotide sequence ID" value="XM_013581679.1"/>
</dbReference>
<dbReference type="Proteomes" id="UP000030754">
    <property type="component" value="Unassembled WGS sequence"/>
</dbReference>
<organism evidence="2 3">
    <name type="scientific">Eimeria necatrix</name>
    <dbReference type="NCBI Taxonomy" id="51315"/>
    <lineage>
        <taxon>Eukaryota</taxon>
        <taxon>Sar</taxon>
        <taxon>Alveolata</taxon>
        <taxon>Apicomplexa</taxon>
        <taxon>Conoidasida</taxon>
        <taxon>Coccidia</taxon>
        <taxon>Eucoccidiorida</taxon>
        <taxon>Eimeriorina</taxon>
        <taxon>Eimeriidae</taxon>
        <taxon>Eimeria</taxon>
    </lineage>
</organism>
<feature type="compositionally biased region" description="Low complexity" evidence="1">
    <location>
        <begin position="331"/>
        <end position="346"/>
    </location>
</feature>
<feature type="region of interest" description="Disordered" evidence="1">
    <location>
        <begin position="315"/>
        <end position="351"/>
    </location>
</feature>
<sequence>MAVLGADEERQLFAADAVKAIMNWPPGYSVDVADWVTETKEAFARPVVHFSGEYISVPSAVREAQQSCYSGRELQRTAWTPAAAGWGPGGPGLFTEALVRSTDPTCASGRDLVPGHCTQAEGGQSLSQQQQLLRQWQQQQQQQCRALQSNREELSATAAPTATWRRRQPRPKGATAEPGAEQGCRSNSPAIRRGHSTEASAGYGSRRPGKSNWGCPPVAGPGPRPALRLRRSQSQLGDNGWTGQAEAEGAALGERSSGQQAGRAGPGQSPPAAVVTSCQQLLQRQKKVLQQQYKQMSQLNQQLQELEQALSALQMQGSADNPQRHAPQQPPLQQQQQQPQQQQAAAHCQSGSELALSDLQPFEYEAEDGSVCWSLDPRDYRRMPADALSWIPPAGIPSRYSGR</sequence>
<dbReference type="AlphaFoldDB" id="U6MXJ3"/>
<evidence type="ECO:0000256" key="1">
    <source>
        <dbReference type="SAM" id="MobiDB-lite"/>
    </source>
</evidence>
<feature type="compositionally biased region" description="Low complexity" evidence="1">
    <location>
        <begin position="243"/>
        <end position="254"/>
    </location>
</feature>
<gene>
    <name evidence="2" type="ORF">ENH_00057120</name>
</gene>
<proteinExistence type="predicted"/>
<keyword evidence="3" id="KW-1185">Reference proteome</keyword>
<dbReference type="VEuPathDB" id="ToxoDB:ENH_00057120"/>
<dbReference type="GeneID" id="25475854"/>
<protein>
    <submittedName>
        <fullName evidence="2">Uncharacterized protein</fullName>
    </submittedName>
</protein>
<evidence type="ECO:0000313" key="2">
    <source>
        <dbReference type="EMBL" id="CDJ68666.1"/>
    </source>
</evidence>
<reference evidence="2" key="1">
    <citation type="submission" date="2013-10" db="EMBL/GenBank/DDBJ databases">
        <title>Genomic analysis of the causative agents of coccidiosis in chickens.</title>
        <authorList>
            <person name="Reid A.J."/>
            <person name="Blake D."/>
            <person name="Billington K."/>
            <person name="Browne H."/>
            <person name="Dunn M."/>
            <person name="Hung S."/>
            <person name="Kawahara F."/>
            <person name="Miranda-Saavedra D."/>
            <person name="Mourier T."/>
            <person name="Nagra H."/>
            <person name="Otto T.D."/>
            <person name="Rawlings N."/>
            <person name="Sanchez A."/>
            <person name="Sanders M."/>
            <person name="Subramaniam C."/>
            <person name="Tay Y."/>
            <person name="Dear P."/>
            <person name="Doerig C."/>
            <person name="Gruber A."/>
            <person name="Parkinson J."/>
            <person name="Shirley M."/>
            <person name="Wan K.L."/>
            <person name="Berriman M."/>
            <person name="Tomley F."/>
            <person name="Pain A."/>
        </authorList>
    </citation>
    <scope>NUCLEOTIDE SEQUENCE [LARGE SCALE GENOMIC DNA]</scope>
    <source>
        <strain evidence="2">Houghton</strain>
    </source>
</reference>
<feature type="region of interest" description="Disordered" evidence="1">
    <location>
        <begin position="148"/>
        <end position="272"/>
    </location>
</feature>
<dbReference type="OrthoDB" id="348417at2759"/>
<name>U6MXJ3_9EIME</name>
<accession>U6MXJ3</accession>